<dbReference type="EMBL" id="BTSX01000004">
    <property type="protein sequence ID" value="GMS96292.1"/>
    <property type="molecule type" value="Genomic_DNA"/>
</dbReference>
<keyword evidence="2" id="KW-1185">Reference proteome</keyword>
<protein>
    <recommendedName>
        <fullName evidence="3">PH domain-containing protein</fullName>
    </recommendedName>
</protein>
<dbReference type="Proteomes" id="UP001432027">
    <property type="component" value="Unassembled WGS sequence"/>
</dbReference>
<accession>A0AAV5TPW5</accession>
<comment type="caution">
    <text evidence="1">The sequence shown here is derived from an EMBL/GenBank/DDBJ whole genome shotgun (WGS) entry which is preliminary data.</text>
</comment>
<feature type="non-terminal residue" evidence="1">
    <location>
        <position position="1"/>
    </location>
</feature>
<reference evidence="1" key="1">
    <citation type="submission" date="2023-10" db="EMBL/GenBank/DDBJ databases">
        <title>Genome assembly of Pristionchus species.</title>
        <authorList>
            <person name="Yoshida K."/>
            <person name="Sommer R.J."/>
        </authorList>
    </citation>
    <scope>NUCLEOTIDE SEQUENCE</scope>
    <source>
        <strain evidence="1">RS0144</strain>
    </source>
</reference>
<evidence type="ECO:0000313" key="1">
    <source>
        <dbReference type="EMBL" id="GMS96292.1"/>
    </source>
</evidence>
<proteinExistence type="predicted"/>
<evidence type="ECO:0008006" key="3">
    <source>
        <dbReference type="Google" id="ProtNLM"/>
    </source>
</evidence>
<evidence type="ECO:0000313" key="2">
    <source>
        <dbReference type="Proteomes" id="UP001432027"/>
    </source>
</evidence>
<feature type="non-terminal residue" evidence="1">
    <location>
        <position position="95"/>
    </location>
</feature>
<dbReference type="AlphaFoldDB" id="A0AAV5TPW5"/>
<name>A0AAV5TPW5_9BILA</name>
<organism evidence="1 2">
    <name type="scientific">Pristionchus entomophagus</name>
    <dbReference type="NCBI Taxonomy" id="358040"/>
    <lineage>
        <taxon>Eukaryota</taxon>
        <taxon>Metazoa</taxon>
        <taxon>Ecdysozoa</taxon>
        <taxon>Nematoda</taxon>
        <taxon>Chromadorea</taxon>
        <taxon>Rhabditida</taxon>
        <taxon>Rhabditina</taxon>
        <taxon>Diplogasteromorpha</taxon>
        <taxon>Diplogasteroidea</taxon>
        <taxon>Neodiplogasteridae</taxon>
        <taxon>Pristionchus</taxon>
    </lineage>
</organism>
<gene>
    <name evidence="1" type="ORF">PENTCL1PPCAC_18466</name>
</gene>
<sequence>SEHRWFVLGVDGLSNMNVPGLEESCIDSEDGRLTMGLTQFALRRQAEFSELLERLHIRIFNASLRIHRSQDAASAWLEALEVRVSNSDLRPFVFV</sequence>